<dbReference type="Proteomes" id="UP000033961">
    <property type="component" value="Chromosome I"/>
</dbReference>
<evidence type="ECO:0000313" key="1">
    <source>
        <dbReference type="EMBL" id="AVQ13358.1"/>
    </source>
</evidence>
<dbReference type="AlphaFoldDB" id="A0A2P1QWR7"/>
<gene>
    <name evidence="1" type="ORF">XB16_3059</name>
</gene>
<proteinExistence type="predicted"/>
<organism evidence="1 2">
    <name type="scientific">Leptospira santarosai</name>
    <dbReference type="NCBI Taxonomy" id="28183"/>
    <lineage>
        <taxon>Bacteria</taxon>
        <taxon>Pseudomonadati</taxon>
        <taxon>Spirochaetota</taxon>
        <taxon>Spirochaetia</taxon>
        <taxon>Leptospirales</taxon>
        <taxon>Leptospiraceae</taxon>
        <taxon>Leptospira</taxon>
    </lineage>
</organism>
<reference evidence="1 2" key="1">
    <citation type="journal article" date="2015" name="Genome Announc.">
        <title>Draft Genome Sequences of Leptospira santarosai Strains U160, U164, and U233, Isolated from Asymptomatic Cattle.</title>
        <authorList>
            <person name="Kremer F.S."/>
            <person name="Eslabao M.R."/>
            <person name="Provisor M."/>
            <person name="Woloski R.D."/>
            <person name="Ramires O.V."/>
            <person name="Moreno L.Z."/>
            <person name="Moreno A.M."/>
            <person name="Hamond C."/>
            <person name="Lilenbaum W."/>
            <person name="Dellagostin O.A."/>
        </authorList>
    </citation>
    <scope>NUCLEOTIDE SEQUENCE [LARGE SCALE GENOMIC DNA]</scope>
    <source>
        <strain evidence="1 2">U160</strain>
    </source>
</reference>
<sequence length="82" mass="9503">MGPLRIVEVPPIFDKASGFFQIFKPIFIQTFVSHLTVKAFDESILSRLSGSSKMNIDSFLLRPFQKSFRSKLRTVVYDDLFR</sequence>
<evidence type="ECO:0000313" key="2">
    <source>
        <dbReference type="Proteomes" id="UP000033961"/>
    </source>
</evidence>
<name>A0A2P1QWR7_9LEPT</name>
<dbReference type="EMBL" id="CP027843">
    <property type="protein sequence ID" value="AVQ13358.1"/>
    <property type="molecule type" value="Genomic_DNA"/>
</dbReference>
<accession>A0A2P1QWR7</accession>
<protein>
    <submittedName>
        <fullName evidence="1">Uncharacterized protein</fullName>
    </submittedName>
</protein>